<feature type="region of interest" description="Disordered" evidence="1">
    <location>
        <begin position="270"/>
        <end position="291"/>
    </location>
</feature>
<keyword evidence="3" id="KW-1185">Reference proteome</keyword>
<reference evidence="2 3" key="1">
    <citation type="journal article" date="2020" name="ISME J.">
        <title>Uncovering the hidden diversity of litter-decomposition mechanisms in mushroom-forming fungi.</title>
        <authorList>
            <person name="Floudas D."/>
            <person name="Bentzer J."/>
            <person name="Ahren D."/>
            <person name="Johansson T."/>
            <person name="Persson P."/>
            <person name="Tunlid A."/>
        </authorList>
    </citation>
    <scope>NUCLEOTIDE SEQUENCE [LARGE SCALE GENOMIC DNA]</scope>
    <source>
        <strain evidence="2 3">CBS 101986</strain>
    </source>
</reference>
<evidence type="ECO:0000313" key="2">
    <source>
        <dbReference type="EMBL" id="KAF5327625.1"/>
    </source>
</evidence>
<accession>A0A8H5F8G0</accession>
<feature type="region of interest" description="Disordered" evidence="1">
    <location>
        <begin position="21"/>
        <end position="135"/>
    </location>
</feature>
<comment type="caution">
    <text evidence="2">The sequence shown here is derived from an EMBL/GenBank/DDBJ whole genome shotgun (WGS) entry which is preliminary data.</text>
</comment>
<dbReference type="EMBL" id="JAACJJ010000014">
    <property type="protein sequence ID" value="KAF5327625.1"/>
    <property type="molecule type" value="Genomic_DNA"/>
</dbReference>
<evidence type="ECO:0000256" key="1">
    <source>
        <dbReference type="SAM" id="MobiDB-lite"/>
    </source>
</evidence>
<gene>
    <name evidence="2" type="ORF">D9619_004636</name>
</gene>
<organism evidence="2 3">
    <name type="scientific">Psilocybe cf. subviscida</name>
    <dbReference type="NCBI Taxonomy" id="2480587"/>
    <lineage>
        <taxon>Eukaryota</taxon>
        <taxon>Fungi</taxon>
        <taxon>Dikarya</taxon>
        <taxon>Basidiomycota</taxon>
        <taxon>Agaricomycotina</taxon>
        <taxon>Agaricomycetes</taxon>
        <taxon>Agaricomycetidae</taxon>
        <taxon>Agaricales</taxon>
        <taxon>Agaricineae</taxon>
        <taxon>Strophariaceae</taxon>
        <taxon>Psilocybe</taxon>
    </lineage>
</organism>
<proteinExistence type="predicted"/>
<dbReference type="AlphaFoldDB" id="A0A8H5F8G0"/>
<name>A0A8H5F8G0_9AGAR</name>
<feature type="compositionally biased region" description="Low complexity" evidence="1">
    <location>
        <begin position="82"/>
        <end position="93"/>
    </location>
</feature>
<dbReference type="Proteomes" id="UP000567179">
    <property type="component" value="Unassembled WGS sequence"/>
</dbReference>
<feature type="compositionally biased region" description="Low complexity" evidence="1">
    <location>
        <begin position="278"/>
        <end position="291"/>
    </location>
</feature>
<evidence type="ECO:0000313" key="3">
    <source>
        <dbReference type="Proteomes" id="UP000567179"/>
    </source>
</evidence>
<protein>
    <submittedName>
        <fullName evidence="2">Uncharacterized protein</fullName>
    </submittedName>
</protein>
<feature type="region of interest" description="Disordered" evidence="1">
    <location>
        <begin position="191"/>
        <end position="216"/>
    </location>
</feature>
<feature type="compositionally biased region" description="Pro residues" evidence="1">
    <location>
        <begin position="122"/>
        <end position="135"/>
    </location>
</feature>
<feature type="compositionally biased region" description="Low complexity" evidence="1">
    <location>
        <begin position="21"/>
        <end position="37"/>
    </location>
</feature>
<sequence>MPGVFDVFVRWWKTIVACISSSGGDSSKVSSPSDTPTRAPPPRSCSVSPSIGQGRPHPDTHRERFLRHPSITSSDGAARGNTSSSTAGKSKTAPQARKPVQEVRPAVAPAFRAQDWSSPSYRPNPPRRPPRPPSILLPAVIITPCTPDGMTSPNFEAILATPESPLDKTIAAYCIASGAAAYGAADVSGRSNTTPMNKTEYHTTHKRPPPTHDRIPGADPPQKELFDVKDPRDTVVVAPDPVEARRNRVTGRVFASSKLRSFIVPDKALSKREKPIDDTGSTSGSSSDQLSGTPPWIYSLSFEQLAALKPLTSTPTKHRIADSVSPETHIFRMSEDTSGTALSLRLPEEQLDLLPYPDVFDLELYYGLESDRLSASTSRDVSSSIIRCSVDEKNVFLPGPTSVMTATRRFGYILAAYPRLSADHVNDENMPPCMPQDRGRVRYSRDVYHLPSFDRRSVSTPTRLDVGTGRNDDTLPVFRPMTAVLATPASSTLASPGCDSGRHVLLPIPLREQMQRTRSNSDSALEMFPTPTPARARSRLAQVQEPSFDTPSPLPGGPGKVRSYTYTASKAHACGPPPDIPLPPIVIVSSVSASNRSRAGRSPFKFAAGCDSSLLSETSDAYDVAQSEESNTSPEVLRSRLQETCDNFSRPIGNTSWVDESVY</sequence>
<dbReference type="OrthoDB" id="3034393at2759"/>